<keyword evidence="2" id="KW-0560">Oxidoreductase</keyword>
<gene>
    <name evidence="3" type="ORF">IX92_21500</name>
</gene>
<dbReference type="InterPro" id="IPR051122">
    <property type="entry name" value="SDR_DHRS6-like"/>
</dbReference>
<dbReference type="GO" id="GO:0008667">
    <property type="term" value="F:2,3-dihydro-2,3-dihydroxybenzoate dehydrogenase activity"/>
    <property type="evidence" value="ECO:0007669"/>
    <property type="project" value="InterPro"/>
</dbReference>
<dbReference type="AlphaFoldDB" id="A0AAN0SHN4"/>
<dbReference type="Pfam" id="PF13561">
    <property type="entry name" value="adh_short_C2"/>
    <property type="match status" value="1"/>
</dbReference>
<dbReference type="InterPro" id="IPR002347">
    <property type="entry name" value="SDR_fam"/>
</dbReference>
<dbReference type="Gene3D" id="3.40.50.720">
    <property type="entry name" value="NAD(P)-binding Rossmann-like Domain"/>
    <property type="match status" value="1"/>
</dbReference>
<name>A0AAN0SHN4_9VIBR</name>
<evidence type="ECO:0000313" key="4">
    <source>
        <dbReference type="Proteomes" id="UP000030081"/>
    </source>
</evidence>
<dbReference type="Proteomes" id="UP000030081">
    <property type="component" value="Chromosome 2"/>
</dbReference>
<dbReference type="SUPFAM" id="SSF51735">
    <property type="entry name" value="NAD(P)-binding Rossmann-fold domains"/>
    <property type="match status" value="1"/>
</dbReference>
<accession>A0AAN0SHN4</accession>
<proteinExistence type="inferred from homology"/>
<dbReference type="PANTHER" id="PTHR43477:SF1">
    <property type="entry name" value="DIHYDROANTICAPSIN 7-DEHYDROGENASE"/>
    <property type="match status" value="1"/>
</dbReference>
<dbReference type="KEGG" id="vcy:IX92_21500"/>
<reference evidence="3 4" key="1">
    <citation type="submission" date="2014-10" db="EMBL/GenBank/DDBJ databases">
        <title>The Complete Genome Sequence for the Shellfish Pathogen Vibrio coralliilyticus RE98 Isolated from a Shellfish Hatchery.</title>
        <authorList>
            <person name="Richards G.P."/>
            <person name="Bono J.L."/>
            <person name="Watson M.A."/>
            <person name="Needleman D.S."/>
        </authorList>
    </citation>
    <scope>NUCLEOTIDE SEQUENCE [LARGE SCALE GENOMIC DNA]</scope>
    <source>
        <strain evidence="3 4">RE98</strain>
    </source>
</reference>
<protein>
    <submittedName>
        <fullName evidence="3">Short-chain dehydrogenase</fullName>
    </submittedName>
</protein>
<evidence type="ECO:0000256" key="1">
    <source>
        <dbReference type="ARBA" id="ARBA00006484"/>
    </source>
</evidence>
<dbReference type="InterPro" id="IPR036291">
    <property type="entry name" value="NAD(P)-bd_dom_sf"/>
</dbReference>
<comment type="similarity">
    <text evidence="1">Belongs to the short-chain dehydrogenases/reductases (SDR) family.</text>
</comment>
<sequence length="252" mass="27736">MKNYLITCATGGIASSLALELAQEHSLFLAARNISKLDGIVSSPAFQHPVHTCALDFFSPDSIDECALAIKGSDKFDGVVFFIPRIPPSKEVFPDDEKWQEYFNNYFILPLRLLRQIVEQDKLKEKASIVFVSGISSKAALPHYSINNCLRSAWVGQAKTMALSLAEQGISVNTLSLGGVMTQSYTQKMEQKALDQNLSFEELMENEVSNIPLRKYASVTDVIDGIVALLGPIANHMTGQNIVLDGGFNRAY</sequence>
<organism evidence="3 4">
    <name type="scientific">Vibrio coralliilyticus</name>
    <dbReference type="NCBI Taxonomy" id="190893"/>
    <lineage>
        <taxon>Bacteria</taxon>
        <taxon>Pseudomonadati</taxon>
        <taxon>Pseudomonadota</taxon>
        <taxon>Gammaproteobacteria</taxon>
        <taxon>Vibrionales</taxon>
        <taxon>Vibrionaceae</taxon>
        <taxon>Vibrio</taxon>
    </lineage>
</organism>
<evidence type="ECO:0000313" key="3">
    <source>
        <dbReference type="EMBL" id="AIW21572.1"/>
    </source>
</evidence>
<dbReference type="RefSeq" id="WP_043010511.1">
    <property type="nucleotide sequence ID" value="NZ_CP009618.1"/>
</dbReference>
<keyword evidence="4" id="KW-1185">Reference proteome</keyword>
<dbReference type="PRINTS" id="PR01397">
    <property type="entry name" value="DHBDHDRGNASE"/>
</dbReference>
<evidence type="ECO:0000256" key="2">
    <source>
        <dbReference type="ARBA" id="ARBA00023002"/>
    </source>
</evidence>
<dbReference type="InterPro" id="IPR003560">
    <property type="entry name" value="DHB_DH"/>
</dbReference>
<dbReference type="EMBL" id="CP009618">
    <property type="protein sequence ID" value="AIW21572.1"/>
    <property type="molecule type" value="Genomic_DNA"/>
</dbReference>
<dbReference type="PANTHER" id="PTHR43477">
    <property type="entry name" value="DIHYDROANTICAPSIN 7-DEHYDROGENASE"/>
    <property type="match status" value="1"/>
</dbReference>
<dbReference type="GO" id="GO:0019290">
    <property type="term" value="P:siderophore biosynthetic process"/>
    <property type="evidence" value="ECO:0007669"/>
    <property type="project" value="InterPro"/>
</dbReference>